<evidence type="ECO:0000313" key="3">
    <source>
        <dbReference type="Proteomes" id="UP000530670"/>
    </source>
</evidence>
<reference evidence="2 3" key="1">
    <citation type="submission" date="2020-05" db="EMBL/GenBank/DDBJ databases">
        <title>Identification and distribution of gene clusters putatively required for synthesis of sphingolipid metabolism inhibitors in phylogenetically diverse species of the filamentous fungus Fusarium.</title>
        <authorList>
            <person name="Kim H.-S."/>
            <person name="Busman M."/>
            <person name="Brown D.W."/>
            <person name="Divon H."/>
            <person name="Uhlig S."/>
            <person name="Proctor R.H."/>
        </authorList>
    </citation>
    <scope>NUCLEOTIDE SEQUENCE [LARGE SCALE GENOMIC DNA]</scope>
    <source>
        <strain evidence="2 3">NRRL 66243</strain>
    </source>
</reference>
<gene>
    <name evidence="2" type="ORF">FTJAE_11625</name>
</gene>
<dbReference type="OrthoDB" id="2992173at2759"/>
<feature type="region of interest" description="Disordered" evidence="1">
    <location>
        <begin position="1127"/>
        <end position="1156"/>
    </location>
</feature>
<dbReference type="Proteomes" id="UP000530670">
    <property type="component" value="Unassembled WGS sequence"/>
</dbReference>
<evidence type="ECO:0000313" key="2">
    <source>
        <dbReference type="EMBL" id="KAF5620632.1"/>
    </source>
</evidence>
<accession>A0A8H5QU53</accession>
<proteinExistence type="predicted"/>
<sequence length="1323" mass="147170">MSTKDAPPAQKNFTVVVPMAVQALVVAEDFPQTDAQFAPLIEPDYATLLQHAEASAPSHDLMDDLNLSYWRMQARYSSRFINPRTGEVHSQRCGVYLSWCLPRLYRTAITATESAMAPMQGLKGEKMNNWESRKARAGFKCGDAVKAHNIHDEAVQFRPSPDRWIIVRQVRNKPELSKHILVESNRIRKINEGDIDEDFELSTCPAMDPYRNIEDQPLLRMGRSSPLAAESETKRAEPCYKTPFNAFELGHEYFADYAPHNMGVFSYFDNLDGIDEELVDYSVIGFHSSATESDPFTFADADKLVPEANDEEEPELMSNKELLDALHLKVDLDSVIGTSFSRTSASIVGRTLTQGVLRNVRWNRKVSQGFRWPAASLQRQMYAEHPIAIGTHMLDALEAYLHLSMAATSSTNAKNPSSLSGIVIRIMAEKDDPDSLRKAAEDAATQSFLARPQGIAWALPKDESESEANGGIDTLIPQLHVLNQGQRVLDTCSRECEQLRQRLFNCWWNAASLRKIPLEEQESLRKKIRLEAEKVTECLTELKLYTMSNLITVEKAKADLEKLLPRGKKLIPTPTAPFGQHQDPNVLVAGAKSGWPEKFNDTLSVRLASQVSPDAPTAVTSSEEWLKDERIKSISRPVLALLRELESPSSKGGLNPYEAVNDMNNTQGWFPLFLEWELEYYHVPFEWWELENDDGTCNWRYTLPQGKLSLAADETVGNDMRVISGRTAFLPEPGKSLHARLEQLFAQTPTKNDKVTRQRTEMLGAVSGLEYFSSSLSGFSDHLVTLLRGHHPRPVAGDDIVRRILNVDDTAMKELETNGPANLAPYGVSTPLPPSYTANFSPFKPVTHGQARFTKFAIVDKFGQVVSGIRLGPGGDGAMYPSISPSLACHVIPALQGDNESDYWPNTVVAAEKDPGLCQFFQIPPRINQPARLNTHFLKPISDLEFQSAGTPLRHIASEWDNPVWAWVLPNFHNHGIQVYAPEGDFVIEVLLIDKMAVASDEPVKASEHFVPTGRLAAFVDALSHYEFCHSLFDMLAGANDSTSATEADVDMALPAALGRPFCIADVGLSIELSAPPLQDASLLSTVDSERQLDQYSFPVVLGNHRAGFDGLVGTFNATGPIHKIESSFDRDGRPLTSSSPGIGTKRRPEDEHPQPLYLKPYFLEGTLGGKLEEKHLRKLTSISAIMDPKMPIHVYSGSLFPVGSISLPRWFVEKSLGRLRAFFTIGPILIPTMPLSEDSAQRSDGKGPESTVQMPLGGGDGSSAWRWLQPRKEMDRESKKAKTKWYEIGIMPLDKKLKVDSADESQLVEGHVIVRVIKEKKK</sequence>
<keyword evidence="3" id="KW-1185">Reference proteome</keyword>
<evidence type="ECO:0000256" key="1">
    <source>
        <dbReference type="SAM" id="MobiDB-lite"/>
    </source>
</evidence>
<organism evidence="2 3">
    <name type="scientific">Fusarium tjaetaba</name>
    <dbReference type="NCBI Taxonomy" id="1567544"/>
    <lineage>
        <taxon>Eukaryota</taxon>
        <taxon>Fungi</taxon>
        <taxon>Dikarya</taxon>
        <taxon>Ascomycota</taxon>
        <taxon>Pezizomycotina</taxon>
        <taxon>Sordariomycetes</taxon>
        <taxon>Hypocreomycetidae</taxon>
        <taxon>Hypocreales</taxon>
        <taxon>Nectriaceae</taxon>
        <taxon>Fusarium</taxon>
        <taxon>Fusarium fujikuroi species complex</taxon>
    </lineage>
</organism>
<feature type="region of interest" description="Disordered" evidence="1">
    <location>
        <begin position="1237"/>
        <end position="1262"/>
    </location>
</feature>
<protein>
    <submittedName>
        <fullName evidence="2">Uncharacterized protein</fullName>
    </submittedName>
</protein>
<dbReference type="GeneID" id="59296857"/>
<name>A0A8H5QU53_9HYPO</name>
<comment type="caution">
    <text evidence="2">The sequence shown here is derived from an EMBL/GenBank/DDBJ whole genome shotgun (WGS) entry which is preliminary data.</text>
</comment>
<dbReference type="EMBL" id="JAAQRI010000292">
    <property type="protein sequence ID" value="KAF5620632.1"/>
    <property type="molecule type" value="Genomic_DNA"/>
</dbReference>
<dbReference type="RefSeq" id="XP_037201344.1">
    <property type="nucleotide sequence ID" value="XM_037344587.1"/>
</dbReference>